<evidence type="ECO:0008006" key="4">
    <source>
        <dbReference type="Google" id="ProtNLM"/>
    </source>
</evidence>
<evidence type="ECO:0000256" key="1">
    <source>
        <dbReference type="SAM" id="MobiDB-lite"/>
    </source>
</evidence>
<accession>A0ABR6D3Q8</accession>
<gene>
    <name evidence="2" type="ORF">HDA34_002387</name>
</gene>
<sequence length="437" mass="48457">MDRPKPGEHVWTRRNGRVTYTVTAGAVPDADGVLYAELPSGRCARAALLYLFSESWVTERATVDLGMCTHQYLAALGVSKGGVTYREAVRQLDLVAAAQFTIQVDAETTEDDERGPGRSREITGARLSERVHLWEPAVRADPEAEMTPATITLSRQLIEMARRHSVPVPWEAWGHLMRTTRSPLALDVYVWLCARLYKVPCTTRITWEQLHAQFGSRSDLRNFKRAFRQAVASVREVWPEVCSCKGTCDPKRNACRVRESKGRDQTHIAFDPKEVPPTAQDVRQQGKAFLWTTKARFDAQAARYYHPELAVQVWGRARARMLSGPMANGMEGGALHVPASTLLGVRGDAIYTTEVPSWALPVARGGGDDGRVGRMRLQGYIPGPLKIPTDETERNRLRAKAARLGVDAAFSEFEMQAAPADGTDYLPGEDDQGADVE</sequence>
<reference evidence="2 3" key="1">
    <citation type="submission" date="2020-08" db="EMBL/GenBank/DDBJ databases">
        <title>Sequencing the genomes of 1000 actinobacteria strains.</title>
        <authorList>
            <person name="Klenk H.-P."/>
        </authorList>
    </citation>
    <scope>NUCLEOTIDE SEQUENCE [LARGE SCALE GENOMIC DNA]</scope>
    <source>
        <strain evidence="2 3">DSM 21948</strain>
    </source>
</reference>
<protein>
    <recommendedName>
        <fullName evidence="4">Plasmid replication protein</fullName>
    </recommendedName>
</protein>
<dbReference type="RefSeq" id="WP_166795218.1">
    <property type="nucleotide sequence ID" value="NZ_JACJIK010000002.1"/>
</dbReference>
<evidence type="ECO:0000313" key="3">
    <source>
        <dbReference type="Proteomes" id="UP000572670"/>
    </source>
</evidence>
<dbReference type="Proteomes" id="UP000572670">
    <property type="component" value="Unassembled WGS sequence"/>
</dbReference>
<dbReference type="Pfam" id="PF04796">
    <property type="entry name" value="RepA_C"/>
    <property type="match status" value="1"/>
</dbReference>
<organism evidence="2 3">
    <name type="scientific">Micrococcus yunnanensis</name>
    <dbReference type="NCBI Taxonomy" id="566027"/>
    <lineage>
        <taxon>Bacteria</taxon>
        <taxon>Bacillati</taxon>
        <taxon>Actinomycetota</taxon>
        <taxon>Actinomycetes</taxon>
        <taxon>Micrococcales</taxon>
        <taxon>Micrococcaceae</taxon>
        <taxon>Micrococcus</taxon>
    </lineage>
</organism>
<dbReference type="GeneID" id="93364664"/>
<comment type="caution">
    <text evidence="2">The sequence shown here is derived from an EMBL/GenBank/DDBJ whole genome shotgun (WGS) entry which is preliminary data.</text>
</comment>
<dbReference type="InterPro" id="IPR006881">
    <property type="entry name" value="RepA_C"/>
</dbReference>
<feature type="region of interest" description="Disordered" evidence="1">
    <location>
        <begin position="417"/>
        <end position="437"/>
    </location>
</feature>
<proteinExistence type="predicted"/>
<name>A0ABR6D3Q8_9MICC</name>
<keyword evidence="3" id="KW-1185">Reference proteome</keyword>
<evidence type="ECO:0000313" key="2">
    <source>
        <dbReference type="EMBL" id="MBA9060623.1"/>
    </source>
</evidence>
<feature type="compositionally biased region" description="Acidic residues" evidence="1">
    <location>
        <begin position="427"/>
        <end position="437"/>
    </location>
</feature>
<dbReference type="EMBL" id="JACJIK010000002">
    <property type="protein sequence ID" value="MBA9060623.1"/>
    <property type="molecule type" value="Genomic_DNA"/>
</dbReference>